<dbReference type="AlphaFoldDB" id="A0A1F5ZJ85"/>
<dbReference type="InterPro" id="IPR025877">
    <property type="entry name" value="MobA-like_NTP_Trfase"/>
</dbReference>
<evidence type="ECO:0000313" key="5">
    <source>
        <dbReference type="Proteomes" id="UP000176923"/>
    </source>
</evidence>
<gene>
    <name evidence="4" type="ORF">A3D77_04355</name>
</gene>
<dbReference type="PANTHER" id="PTHR43584:SF8">
    <property type="entry name" value="N-ACETYLMURAMATE ALPHA-1-PHOSPHATE URIDYLYLTRANSFERASE"/>
    <property type="match status" value="1"/>
</dbReference>
<keyword evidence="2" id="KW-0548">Nucleotidyltransferase</keyword>
<dbReference type="Pfam" id="PF12804">
    <property type="entry name" value="NTP_transf_3"/>
    <property type="match status" value="1"/>
</dbReference>
<accession>A0A1F5ZJ85</accession>
<evidence type="ECO:0000256" key="1">
    <source>
        <dbReference type="ARBA" id="ARBA00022679"/>
    </source>
</evidence>
<dbReference type="InterPro" id="IPR050065">
    <property type="entry name" value="GlmU-like"/>
</dbReference>
<evidence type="ECO:0000259" key="3">
    <source>
        <dbReference type="Pfam" id="PF12804"/>
    </source>
</evidence>
<dbReference type="PANTHER" id="PTHR43584">
    <property type="entry name" value="NUCLEOTIDYL TRANSFERASE"/>
    <property type="match status" value="1"/>
</dbReference>
<reference evidence="4 5" key="1">
    <citation type="journal article" date="2016" name="Nat. Commun.">
        <title>Thousands of microbial genomes shed light on interconnected biogeochemical processes in an aquifer system.</title>
        <authorList>
            <person name="Anantharaman K."/>
            <person name="Brown C.T."/>
            <person name="Hug L.A."/>
            <person name="Sharon I."/>
            <person name="Castelle C.J."/>
            <person name="Probst A.J."/>
            <person name="Thomas B.C."/>
            <person name="Singh A."/>
            <person name="Wilkins M.J."/>
            <person name="Karaoz U."/>
            <person name="Brodie E.L."/>
            <person name="Williams K.H."/>
            <person name="Hubbard S.S."/>
            <person name="Banfield J.F."/>
        </authorList>
    </citation>
    <scope>NUCLEOTIDE SEQUENCE [LARGE SCALE GENOMIC DNA]</scope>
</reference>
<sequence length="256" mass="29353">MKAIILAAGSGTRMGNYAQDIPKGMLTFAGHTLIERQIRLFQNAGIKEIIIVTGYKSQKIKYKGVAYYHNQNYKSTNMIETLVCAEKELNTDLVVSYSDILYRGELLKAVTHNSGDIIVAADKDWRKYWMMRYGTTETDLETLTVSENGKISEIGKPVRSPKGIKYRYIGLLKFSQKGIKQLLGYYHSKKAKNEKWKQSGNMFLKGYMTDMLHELIESKMDIQAEITKGNWFEFDTSKDYELALKLYNTGKISFLE</sequence>
<organism evidence="4 5">
    <name type="scientific">Candidatus Gottesmanbacteria bacterium RIFCSPHIGHO2_02_FULL_39_11</name>
    <dbReference type="NCBI Taxonomy" id="1798382"/>
    <lineage>
        <taxon>Bacteria</taxon>
        <taxon>Candidatus Gottesmaniibacteriota</taxon>
    </lineage>
</organism>
<dbReference type="InterPro" id="IPR029044">
    <property type="entry name" value="Nucleotide-diphossugar_trans"/>
</dbReference>
<dbReference type="Gene3D" id="3.90.550.10">
    <property type="entry name" value="Spore Coat Polysaccharide Biosynthesis Protein SpsA, Chain A"/>
    <property type="match status" value="1"/>
</dbReference>
<keyword evidence="1" id="KW-0808">Transferase</keyword>
<dbReference type="GO" id="GO:0016779">
    <property type="term" value="F:nucleotidyltransferase activity"/>
    <property type="evidence" value="ECO:0007669"/>
    <property type="project" value="UniProtKB-KW"/>
</dbReference>
<feature type="domain" description="MobA-like NTP transferase" evidence="3">
    <location>
        <begin position="3"/>
        <end position="128"/>
    </location>
</feature>
<evidence type="ECO:0000256" key="2">
    <source>
        <dbReference type="ARBA" id="ARBA00022695"/>
    </source>
</evidence>
<name>A0A1F5ZJ85_9BACT</name>
<protein>
    <recommendedName>
        <fullName evidence="3">MobA-like NTP transferase domain-containing protein</fullName>
    </recommendedName>
</protein>
<dbReference type="Proteomes" id="UP000176923">
    <property type="component" value="Unassembled WGS sequence"/>
</dbReference>
<comment type="caution">
    <text evidence="4">The sequence shown here is derived from an EMBL/GenBank/DDBJ whole genome shotgun (WGS) entry which is preliminary data.</text>
</comment>
<dbReference type="SUPFAM" id="SSF53448">
    <property type="entry name" value="Nucleotide-diphospho-sugar transferases"/>
    <property type="match status" value="1"/>
</dbReference>
<dbReference type="CDD" id="cd02523">
    <property type="entry name" value="PC_cytidylyltransferase"/>
    <property type="match status" value="1"/>
</dbReference>
<dbReference type="STRING" id="1798382.A3D77_04355"/>
<dbReference type="EMBL" id="MFJL01000044">
    <property type="protein sequence ID" value="OGG12546.1"/>
    <property type="molecule type" value="Genomic_DNA"/>
</dbReference>
<evidence type="ECO:0000313" key="4">
    <source>
        <dbReference type="EMBL" id="OGG12546.1"/>
    </source>
</evidence>
<proteinExistence type="predicted"/>